<feature type="transmembrane region" description="Helical" evidence="2">
    <location>
        <begin position="46"/>
        <end position="67"/>
    </location>
</feature>
<dbReference type="InterPro" id="IPR051781">
    <property type="entry name" value="Metallo-dep_Hydrolase"/>
</dbReference>
<sequence>MDTPSDRRDMAPKQPKAELEAGSSPPPYEAAAYPKAQSRRRLHRVFSFRAGVAILASILLLCLNIFLSFSSRPALSALDEKRFQAGLASCAAIAKLPARSDPRDRKENPRWNAASGQNHTVVLRNATLFDGADFSEGAVDIVFSKGLITSVTPSHRAAPAPAGAEEVQLHGAHVTPGLIDMHSHHLVEDWPAVSDIPDGNEMLGGLGPLTPFVRALDSMKAYDVATKLIASGGVTSSLIIPGSANIMGGEGTVVKNAWRPGPNAEFVVEEMLLEHGLPAAGRRRYMKMACGENPIGIYKHTRMGNAWVLRKWLARARELVDKQDGWCEAVGGAVSAGERAGLLAEKGGYPEELELDSTAGMLRGQVAMHNHCYEPEDFETMLRISHEFGFRVRAFHHAISAWQVPEMLKEYGENLTIATFAEFALYKKEAYAASLSAGKILNDHGVPVAYKSDHSMEDTSSKYLLLQSAVGHSFGLPAEKALQAVTSVPAASLEIDDRVGYVRAGYDADIVVWDSHPLSIGATPKQVFIDGVATLDPAKVEASSAHVVVAQGVDAHTGAGKPAMRATIAPEERERLCSGSRVPGRGFVISGITRSFLDEFPGFITDGVSDAAARDNLTMVIADGEIACLGTGADCRAAATKARGGHDDGHAVTSIELQNGHLSRGLIAVTSSLGIAEIGMLPVTGDGIVKTAGSSEGGAAGDAHTVDHAKYGVSLGGGESRSKTFARARLGGVTRAVQAPMTEGGLVVGVSTGMRTGVDSTLLNGGLFQEDVAMHVALGKDAKVNVGAVSVAIERLRGLIRAGGKKGSKESGEGDVDEDPWVLVANGSLPLVVKADSNHDIQQVILLKKDYPNVNAVILGGHEAPLLAEEIARAKIPLIFTATRPGPDMWTKKDSPPGPPLGRSPADVLSEAGVFYAVAINTDGGDSRIQSLALEASWAAKYAGLSDHEALRLVSSNVEEILGLGKSGDVVVWEGNPLQFGTPVLAFQAQSGERLEVGSCWPNEADE</sequence>
<dbReference type="Gene3D" id="3.20.20.140">
    <property type="entry name" value="Metal-dependent hydrolases"/>
    <property type="match status" value="2"/>
</dbReference>
<evidence type="ECO:0000259" key="3">
    <source>
        <dbReference type="Pfam" id="PF01979"/>
    </source>
</evidence>
<comment type="caution">
    <text evidence="4">The sequence shown here is derived from an EMBL/GenBank/DDBJ whole genome shotgun (WGS) entry which is preliminary data.</text>
</comment>
<protein>
    <recommendedName>
        <fullName evidence="3">Amidohydrolase-related domain-containing protein</fullName>
    </recommendedName>
</protein>
<evidence type="ECO:0000256" key="2">
    <source>
        <dbReference type="SAM" id="Phobius"/>
    </source>
</evidence>
<dbReference type="EMBL" id="JAKNSF020000108">
    <property type="protein sequence ID" value="KAK7715573.1"/>
    <property type="molecule type" value="Genomic_DNA"/>
</dbReference>
<dbReference type="PANTHER" id="PTHR43135:SF3">
    <property type="entry name" value="ALPHA-D-RIBOSE 1-METHYLPHOSPHONATE 5-TRIPHOSPHATE DIPHOSPHATASE"/>
    <property type="match status" value="1"/>
</dbReference>
<reference evidence="4 5" key="1">
    <citation type="submission" date="2024-02" db="EMBL/GenBank/DDBJ databases">
        <title>De novo assembly and annotation of 12 fungi associated with fruit tree decline syndrome in Ontario, Canada.</title>
        <authorList>
            <person name="Sulman M."/>
            <person name="Ellouze W."/>
            <person name="Ilyukhin E."/>
        </authorList>
    </citation>
    <scope>NUCLEOTIDE SEQUENCE [LARGE SCALE GENOMIC DNA]</scope>
    <source>
        <strain evidence="4 5">M169</strain>
    </source>
</reference>
<dbReference type="SUPFAM" id="SSF51338">
    <property type="entry name" value="Composite domain of metallo-dependent hydrolases"/>
    <property type="match status" value="1"/>
</dbReference>
<evidence type="ECO:0000313" key="5">
    <source>
        <dbReference type="Proteomes" id="UP001430848"/>
    </source>
</evidence>
<keyword evidence="2" id="KW-0472">Membrane</keyword>
<organism evidence="4 5">
    <name type="scientific">Diaporthe eres</name>
    <name type="common">Phomopsis oblonga</name>
    <dbReference type="NCBI Taxonomy" id="83184"/>
    <lineage>
        <taxon>Eukaryota</taxon>
        <taxon>Fungi</taxon>
        <taxon>Dikarya</taxon>
        <taxon>Ascomycota</taxon>
        <taxon>Pezizomycotina</taxon>
        <taxon>Sordariomycetes</taxon>
        <taxon>Sordariomycetidae</taxon>
        <taxon>Diaporthales</taxon>
        <taxon>Diaporthaceae</taxon>
        <taxon>Diaporthe</taxon>
        <taxon>Diaporthe eres species complex</taxon>
    </lineage>
</organism>
<feature type="region of interest" description="Disordered" evidence="1">
    <location>
        <begin position="1"/>
        <end position="31"/>
    </location>
</feature>
<dbReference type="InterPro" id="IPR032466">
    <property type="entry name" value="Metal_Hydrolase"/>
</dbReference>
<dbReference type="Proteomes" id="UP001430848">
    <property type="component" value="Unassembled WGS sequence"/>
</dbReference>
<dbReference type="SUPFAM" id="SSF51556">
    <property type="entry name" value="Metallo-dependent hydrolases"/>
    <property type="match status" value="2"/>
</dbReference>
<evidence type="ECO:0000313" key="4">
    <source>
        <dbReference type="EMBL" id="KAK7715573.1"/>
    </source>
</evidence>
<dbReference type="PANTHER" id="PTHR43135">
    <property type="entry name" value="ALPHA-D-RIBOSE 1-METHYLPHOSPHONATE 5-TRIPHOSPHATE DIPHOSPHATASE"/>
    <property type="match status" value="1"/>
</dbReference>
<evidence type="ECO:0000256" key="1">
    <source>
        <dbReference type="SAM" id="MobiDB-lite"/>
    </source>
</evidence>
<feature type="compositionally biased region" description="Basic and acidic residues" evidence="1">
    <location>
        <begin position="1"/>
        <end position="19"/>
    </location>
</feature>
<dbReference type="InterPro" id="IPR006680">
    <property type="entry name" value="Amidohydro-rel"/>
</dbReference>
<feature type="domain" description="Amidohydrolase-related" evidence="3">
    <location>
        <begin position="436"/>
        <end position="531"/>
    </location>
</feature>
<gene>
    <name evidence="4" type="ORF">SLS63_011406</name>
</gene>
<dbReference type="Pfam" id="PF01979">
    <property type="entry name" value="Amidohydro_1"/>
    <property type="match status" value="1"/>
</dbReference>
<name>A0ABR1NU35_DIAER</name>
<keyword evidence="5" id="KW-1185">Reference proteome</keyword>
<keyword evidence="2" id="KW-1133">Transmembrane helix</keyword>
<dbReference type="InterPro" id="IPR011059">
    <property type="entry name" value="Metal-dep_hydrolase_composite"/>
</dbReference>
<accession>A0ABR1NU35</accession>
<keyword evidence="2" id="KW-0812">Transmembrane</keyword>
<proteinExistence type="predicted"/>